<gene>
    <name evidence="1" type="ORF">QGM71_15725</name>
</gene>
<dbReference type="Proteomes" id="UP001335737">
    <property type="component" value="Unassembled WGS sequence"/>
</dbReference>
<organism evidence="1 2">
    <name type="scientific">Virgibacillus tibetensis</name>
    <dbReference type="NCBI Taxonomy" id="3042313"/>
    <lineage>
        <taxon>Bacteria</taxon>
        <taxon>Bacillati</taxon>
        <taxon>Bacillota</taxon>
        <taxon>Bacilli</taxon>
        <taxon>Bacillales</taxon>
        <taxon>Bacillaceae</taxon>
        <taxon>Virgibacillus</taxon>
    </lineage>
</organism>
<evidence type="ECO:0000313" key="2">
    <source>
        <dbReference type="Proteomes" id="UP001335737"/>
    </source>
</evidence>
<comment type="caution">
    <text evidence="1">The sequence shown here is derived from an EMBL/GenBank/DDBJ whole genome shotgun (WGS) entry which is preliminary data.</text>
</comment>
<reference evidence="1 2" key="1">
    <citation type="journal article" date="2024" name="Int. J. Syst. Evol. Microbiol.">
        <title>Virgibacillus tibetensis sp. nov., isolated from salt lake on the Tibetan Plateau of China.</title>
        <authorList>
            <person name="Phurbu D."/>
            <person name="Liu Z.-X."/>
            <person name="Wang R."/>
            <person name="Zheng Y.-Y."/>
            <person name="Liu H.-C."/>
            <person name="Zhou Y.-G."/>
            <person name="Yu Y.-J."/>
            <person name="Li A.-H."/>
        </authorList>
    </citation>
    <scope>NUCLEOTIDE SEQUENCE [LARGE SCALE GENOMIC DNA]</scope>
    <source>
        <strain evidence="1 2">C22-A2</strain>
    </source>
</reference>
<keyword evidence="2" id="KW-1185">Reference proteome</keyword>
<protein>
    <submittedName>
        <fullName evidence="1">Uncharacterized protein</fullName>
    </submittedName>
</protein>
<name>A0ABU6KIJ9_9BACI</name>
<evidence type="ECO:0000313" key="1">
    <source>
        <dbReference type="EMBL" id="MEC5424936.1"/>
    </source>
</evidence>
<accession>A0ABU6KIJ9</accession>
<proteinExistence type="predicted"/>
<dbReference type="RefSeq" id="WP_327608493.1">
    <property type="nucleotide sequence ID" value="NZ_JARZFX010000009.1"/>
</dbReference>
<sequence>MEKLEGQELLRLGKKYQKWFEGTSVNLDAYLINNHAYYLAIYKGRFSHSLKGHAILSPDSNNREEALQALSPLVYFGASNANVEEGVRERAELNFSVLEEVRDYLKSIVDADVLGHNKEIIYRRSLTIIQNMLALQEQMIDLWKETKDFYDKVNDRGYFTDEDLDQSLNYIPVGNLIQYKQFKDRYDNRKDFDIIYENRNDTRIKPYVTSLEHRVLRAMTSKAAEQQIKDTLDLLTRGYDFSNKSESEMCQMWLDFFLEGMEERVEDFKKTLRYP</sequence>
<dbReference type="EMBL" id="JARZFX010000009">
    <property type="protein sequence ID" value="MEC5424936.1"/>
    <property type="molecule type" value="Genomic_DNA"/>
</dbReference>